<dbReference type="Proteomes" id="UP000652761">
    <property type="component" value="Unassembled WGS sequence"/>
</dbReference>
<sequence length="101" mass="11476">MIGSTRVQVRSTRVQIKSNLSYQTKAQFSQLLHIVSVSCHAPQVHTPAVNKYVGVLLPRTRQGPIAQALYQVLDRSPTMCRTNIFILWPQSFNDKLIVKRT</sequence>
<protein>
    <submittedName>
        <fullName evidence="1">Uncharacterized protein</fullName>
    </submittedName>
</protein>
<reference evidence="1" key="1">
    <citation type="submission" date="2017-07" db="EMBL/GenBank/DDBJ databases">
        <title>Taro Niue Genome Assembly and Annotation.</title>
        <authorList>
            <person name="Atibalentja N."/>
            <person name="Keating K."/>
            <person name="Fields C.J."/>
        </authorList>
    </citation>
    <scope>NUCLEOTIDE SEQUENCE</scope>
    <source>
        <strain evidence="1">Niue_2</strain>
        <tissue evidence="1">Leaf</tissue>
    </source>
</reference>
<evidence type="ECO:0000313" key="2">
    <source>
        <dbReference type="Proteomes" id="UP000652761"/>
    </source>
</evidence>
<keyword evidence="2" id="KW-1185">Reference proteome</keyword>
<gene>
    <name evidence="1" type="ORF">Taro_037373</name>
</gene>
<name>A0A843W409_COLES</name>
<comment type="caution">
    <text evidence="1">The sequence shown here is derived from an EMBL/GenBank/DDBJ whole genome shotgun (WGS) entry which is preliminary data.</text>
</comment>
<dbReference type="AlphaFoldDB" id="A0A843W409"/>
<dbReference type="EMBL" id="NMUH01003243">
    <property type="protein sequence ID" value="MQM04572.1"/>
    <property type="molecule type" value="Genomic_DNA"/>
</dbReference>
<proteinExistence type="predicted"/>
<organism evidence="1 2">
    <name type="scientific">Colocasia esculenta</name>
    <name type="common">Wild taro</name>
    <name type="synonym">Arum esculentum</name>
    <dbReference type="NCBI Taxonomy" id="4460"/>
    <lineage>
        <taxon>Eukaryota</taxon>
        <taxon>Viridiplantae</taxon>
        <taxon>Streptophyta</taxon>
        <taxon>Embryophyta</taxon>
        <taxon>Tracheophyta</taxon>
        <taxon>Spermatophyta</taxon>
        <taxon>Magnoliopsida</taxon>
        <taxon>Liliopsida</taxon>
        <taxon>Araceae</taxon>
        <taxon>Aroideae</taxon>
        <taxon>Colocasieae</taxon>
        <taxon>Colocasia</taxon>
    </lineage>
</organism>
<evidence type="ECO:0000313" key="1">
    <source>
        <dbReference type="EMBL" id="MQM04572.1"/>
    </source>
</evidence>
<accession>A0A843W409</accession>